<feature type="binding site" evidence="9">
    <location>
        <position position="103"/>
    </location>
    <ligand>
        <name>Mg(2+)</name>
        <dbReference type="ChEBI" id="CHEBI:18420"/>
    </ligand>
</feature>
<comment type="catalytic activity">
    <reaction evidence="6 9 10">
        <text>4-methyl-5-(2-phosphooxyethyl)-thiazole + 4-amino-2-methyl-5-(diphosphooxymethyl)pyrimidine + H(+) = thiamine phosphate + diphosphate</text>
        <dbReference type="Rhea" id="RHEA:22328"/>
        <dbReference type="ChEBI" id="CHEBI:15378"/>
        <dbReference type="ChEBI" id="CHEBI:33019"/>
        <dbReference type="ChEBI" id="CHEBI:37575"/>
        <dbReference type="ChEBI" id="CHEBI:57841"/>
        <dbReference type="ChEBI" id="CHEBI:58296"/>
        <dbReference type="EC" id="2.5.1.3"/>
    </reaction>
</comment>
<sequence length="258" mass="27622">MISIDSRIEDARMRSYLRLYLVLGSGNCEGDPAAVVEEAIRGGVTIVQFREKGANALKTPAKKELAMRIQSVCRRHGIPFLVNDDVELALALNADGVHVGQNDEPAAQVRDRIGNKILGVSVHSAAEALLAEEQGADYLGVGPIYSTASKEDALEPQGTAIIQRLTEITSLPIVGIGGITAERAPHVIRAGADGIAVISAITHTEDRYQAAKMLVSRVTDSSTWNFAYVSCPLSACAYHETKLNISTSNLCDKHEESA</sequence>
<comment type="catalytic activity">
    <reaction evidence="7 9 10">
        <text>2-(2-carboxy-4-methylthiazol-5-yl)ethyl phosphate + 4-amino-2-methyl-5-(diphosphooxymethyl)pyrimidine + 2 H(+) = thiamine phosphate + CO2 + diphosphate</text>
        <dbReference type="Rhea" id="RHEA:47848"/>
        <dbReference type="ChEBI" id="CHEBI:15378"/>
        <dbReference type="ChEBI" id="CHEBI:16526"/>
        <dbReference type="ChEBI" id="CHEBI:33019"/>
        <dbReference type="ChEBI" id="CHEBI:37575"/>
        <dbReference type="ChEBI" id="CHEBI:57841"/>
        <dbReference type="ChEBI" id="CHEBI:62890"/>
        <dbReference type="EC" id="2.5.1.3"/>
    </reaction>
</comment>
<dbReference type="InterPro" id="IPR034291">
    <property type="entry name" value="TMP_synthase"/>
</dbReference>
<feature type="binding site" evidence="9">
    <location>
        <position position="84"/>
    </location>
    <ligand>
        <name>Mg(2+)</name>
        <dbReference type="ChEBI" id="CHEBI:18420"/>
    </ligand>
</feature>
<dbReference type="InterPro" id="IPR013785">
    <property type="entry name" value="Aldolase_TIM"/>
</dbReference>
<dbReference type="PANTHER" id="PTHR20857">
    <property type="entry name" value="THIAMINE-PHOSPHATE PYROPHOSPHORYLASE"/>
    <property type="match status" value="1"/>
</dbReference>
<dbReference type="NCBIfam" id="TIGR00693">
    <property type="entry name" value="thiE"/>
    <property type="match status" value="1"/>
</dbReference>
<comment type="similarity">
    <text evidence="9 10">Belongs to the thiamine-phosphate synthase family.</text>
</comment>
<evidence type="ECO:0000256" key="11">
    <source>
        <dbReference type="RuleBase" id="RU004253"/>
    </source>
</evidence>
<keyword evidence="3 9" id="KW-0479">Metal-binding</keyword>
<evidence type="ECO:0000259" key="12">
    <source>
        <dbReference type="Pfam" id="PF02581"/>
    </source>
</evidence>
<dbReference type="Proteomes" id="UP000304148">
    <property type="component" value="Chromosome"/>
</dbReference>
<evidence type="ECO:0000313" key="14">
    <source>
        <dbReference type="Proteomes" id="UP000304148"/>
    </source>
</evidence>
<keyword evidence="5 9" id="KW-0784">Thiamine biosynthesis</keyword>
<protein>
    <recommendedName>
        <fullName evidence="9">Thiamine-phosphate synthase</fullName>
        <shortName evidence="9">TP synthase</shortName>
        <shortName evidence="9">TPS</shortName>
        <ecNumber evidence="9">2.5.1.3</ecNumber>
    </recommendedName>
    <alternativeName>
        <fullName evidence="9">Thiamine-phosphate pyrophosphorylase</fullName>
        <shortName evidence="9">TMP pyrophosphorylase</shortName>
        <shortName evidence="9">TMP-PPase</shortName>
    </alternativeName>
</protein>
<keyword evidence="2 9" id="KW-0808">Transferase</keyword>
<dbReference type="InterPro" id="IPR036206">
    <property type="entry name" value="ThiamineP_synth_sf"/>
</dbReference>
<feature type="binding site" evidence="9">
    <location>
        <position position="83"/>
    </location>
    <ligand>
        <name>4-amino-2-methyl-5-(diphosphooxymethyl)pyrimidine</name>
        <dbReference type="ChEBI" id="CHEBI:57841"/>
    </ligand>
</feature>
<evidence type="ECO:0000256" key="6">
    <source>
        <dbReference type="ARBA" id="ARBA00047334"/>
    </source>
</evidence>
<evidence type="ECO:0000256" key="5">
    <source>
        <dbReference type="ARBA" id="ARBA00022977"/>
    </source>
</evidence>
<dbReference type="GO" id="GO:0004789">
    <property type="term" value="F:thiamine-phosphate diphosphorylase activity"/>
    <property type="evidence" value="ECO:0007669"/>
    <property type="project" value="UniProtKB-UniRule"/>
</dbReference>
<feature type="domain" description="Thiamine phosphate synthase/TenI" evidence="12">
    <location>
        <begin position="19"/>
        <end position="201"/>
    </location>
</feature>
<feature type="binding site" evidence="9">
    <location>
        <begin position="48"/>
        <end position="52"/>
    </location>
    <ligand>
        <name>4-amino-2-methyl-5-(diphosphooxymethyl)pyrimidine</name>
        <dbReference type="ChEBI" id="CHEBI:57841"/>
    </ligand>
</feature>
<dbReference type="Pfam" id="PF02581">
    <property type="entry name" value="TMP-TENI"/>
    <property type="match status" value="1"/>
</dbReference>
<dbReference type="GO" id="GO:0000287">
    <property type="term" value="F:magnesium ion binding"/>
    <property type="evidence" value="ECO:0007669"/>
    <property type="project" value="UniProtKB-UniRule"/>
</dbReference>
<gene>
    <name evidence="9 13" type="primary">thiE</name>
    <name evidence="13" type="ORF">PBLR_14549</name>
</gene>
<comment type="function">
    <text evidence="9">Condenses 4-methyl-5-(beta-hydroxyethyl)thiazole monophosphate (THZ-P) and 2-methyl-4-amino-5-hydroxymethyl pyrimidine pyrophosphate (HMP-PP) to form thiamine monophosphate (TMP).</text>
</comment>
<dbReference type="SUPFAM" id="SSF51391">
    <property type="entry name" value="Thiamin phosphate synthase"/>
    <property type="match status" value="1"/>
</dbReference>
<dbReference type="UniPathway" id="UPA00060">
    <property type="reaction ID" value="UER00141"/>
</dbReference>
<dbReference type="EMBL" id="LS992241">
    <property type="protein sequence ID" value="SYX86127.1"/>
    <property type="molecule type" value="Genomic_DNA"/>
</dbReference>
<keyword evidence="4 9" id="KW-0460">Magnesium</keyword>
<dbReference type="RefSeq" id="WP_138188152.1">
    <property type="nucleotide sequence ID" value="NZ_LS992241.1"/>
</dbReference>
<evidence type="ECO:0000256" key="7">
    <source>
        <dbReference type="ARBA" id="ARBA00047851"/>
    </source>
</evidence>
<evidence type="ECO:0000256" key="4">
    <source>
        <dbReference type="ARBA" id="ARBA00022842"/>
    </source>
</evidence>
<comment type="pathway">
    <text evidence="1 9 11">Cofactor biosynthesis; thiamine diphosphate biosynthesis; thiamine phosphate from 4-amino-2-methyl-5-diphosphomethylpyrimidine and 4-methyl-5-(2-phosphoethyl)-thiazole: step 1/1.</text>
</comment>
<comment type="cofactor">
    <cofactor evidence="9">
        <name>Mg(2+)</name>
        <dbReference type="ChEBI" id="CHEBI:18420"/>
    </cofactor>
    <text evidence="9">Binds 1 Mg(2+) ion per subunit.</text>
</comment>
<dbReference type="PANTHER" id="PTHR20857:SF15">
    <property type="entry name" value="THIAMINE-PHOSPHATE SYNTHASE"/>
    <property type="match status" value="1"/>
</dbReference>
<dbReference type="CDD" id="cd00564">
    <property type="entry name" value="TMP_TenI"/>
    <property type="match status" value="1"/>
</dbReference>
<evidence type="ECO:0000256" key="10">
    <source>
        <dbReference type="RuleBase" id="RU003826"/>
    </source>
</evidence>
<evidence type="ECO:0000256" key="3">
    <source>
        <dbReference type="ARBA" id="ARBA00022723"/>
    </source>
</evidence>
<evidence type="ECO:0000256" key="9">
    <source>
        <dbReference type="HAMAP-Rule" id="MF_00097"/>
    </source>
</evidence>
<dbReference type="HAMAP" id="MF_00097">
    <property type="entry name" value="TMP_synthase"/>
    <property type="match status" value="1"/>
</dbReference>
<dbReference type="FunFam" id="3.20.20.70:FF:000096">
    <property type="entry name" value="Thiamine-phosphate synthase"/>
    <property type="match status" value="1"/>
</dbReference>
<dbReference type="Gene3D" id="3.20.20.70">
    <property type="entry name" value="Aldolase class I"/>
    <property type="match status" value="1"/>
</dbReference>
<organism evidence="13 14">
    <name type="scientific">Paenibacillus alvei</name>
    <name type="common">Bacillus alvei</name>
    <dbReference type="NCBI Taxonomy" id="44250"/>
    <lineage>
        <taxon>Bacteria</taxon>
        <taxon>Bacillati</taxon>
        <taxon>Bacillota</taxon>
        <taxon>Bacilli</taxon>
        <taxon>Bacillales</taxon>
        <taxon>Paenibacillaceae</taxon>
        <taxon>Paenibacillus</taxon>
    </lineage>
</organism>
<evidence type="ECO:0000313" key="13">
    <source>
        <dbReference type="EMBL" id="SYX86127.1"/>
    </source>
</evidence>
<comment type="catalytic activity">
    <reaction evidence="8 9 10">
        <text>2-[(2R,5Z)-2-carboxy-4-methylthiazol-5(2H)-ylidene]ethyl phosphate + 4-amino-2-methyl-5-(diphosphooxymethyl)pyrimidine + 2 H(+) = thiamine phosphate + CO2 + diphosphate</text>
        <dbReference type="Rhea" id="RHEA:47844"/>
        <dbReference type="ChEBI" id="CHEBI:15378"/>
        <dbReference type="ChEBI" id="CHEBI:16526"/>
        <dbReference type="ChEBI" id="CHEBI:33019"/>
        <dbReference type="ChEBI" id="CHEBI:37575"/>
        <dbReference type="ChEBI" id="CHEBI:57841"/>
        <dbReference type="ChEBI" id="CHEBI:62899"/>
        <dbReference type="EC" id="2.5.1.3"/>
    </reaction>
</comment>
<evidence type="ECO:0000256" key="8">
    <source>
        <dbReference type="ARBA" id="ARBA00047883"/>
    </source>
</evidence>
<dbReference type="GO" id="GO:0009229">
    <property type="term" value="P:thiamine diphosphate biosynthetic process"/>
    <property type="evidence" value="ECO:0007669"/>
    <property type="project" value="UniProtKB-UniRule"/>
</dbReference>
<evidence type="ECO:0000256" key="1">
    <source>
        <dbReference type="ARBA" id="ARBA00005165"/>
    </source>
</evidence>
<dbReference type="InterPro" id="IPR022998">
    <property type="entry name" value="ThiamineP_synth_TenI"/>
</dbReference>
<dbReference type="EC" id="2.5.1.3" evidence="9"/>
<accession>A0A383RG93</accession>
<dbReference type="GO" id="GO:0005737">
    <property type="term" value="C:cytoplasm"/>
    <property type="evidence" value="ECO:0007669"/>
    <property type="project" value="TreeGrafter"/>
</dbReference>
<name>A0A383RG93_PAEAL</name>
<evidence type="ECO:0000256" key="2">
    <source>
        <dbReference type="ARBA" id="ARBA00022679"/>
    </source>
</evidence>
<dbReference type="AlphaFoldDB" id="A0A383RG93"/>
<feature type="binding site" evidence="9">
    <location>
        <position position="178"/>
    </location>
    <ligand>
        <name>2-[(2R,5Z)-2-carboxy-4-methylthiazol-5(2H)-ylidene]ethyl phosphate</name>
        <dbReference type="ChEBI" id="CHEBI:62899"/>
    </ligand>
</feature>
<dbReference type="GO" id="GO:0009228">
    <property type="term" value="P:thiamine biosynthetic process"/>
    <property type="evidence" value="ECO:0007669"/>
    <property type="project" value="UniProtKB-KW"/>
</dbReference>
<feature type="binding site" evidence="9">
    <location>
        <position position="150"/>
    </location>
    <ligand>
        <name>4-amino-2-methyl-5-(diphosphooxymethyl)pyrimidine</name>
        <dbReference type="ChEBI" id="CHEBI:57841"/>
    </ligand>
</feature>
<feature type="binding site" evidence="9">
    <location>
        <position position="121"/>
    </location>
    <ligand>
        <name>4-amino-2-methyl-5-(diphosphooxymethyl)pyrimidine</name>
        <dbReference type="ChEBI" id="CHEBI:57841"/>
    </ligand>
</feature>
<proteinExistence type="inferred from homology"/>
<feature type="binding site" evidence="9">
    <location>
        <begin position="198"/>
        <end position="199"/>
    </location>
    <ligand>
        <name>2-[(2R,5Z)-2-carboxy-4-methylthiazol-5(2H)-ylidene]ethyl phosphate</name>
        <dbReference type="ChEBI" id="CHEBI:62899"/>
    </ligand>
</feature>
<feature type="binding site" evidence="9">
    <location>
        <begin position="147"/>
        <end position="149"/>
    </location>
    <ligand>
        <name>2-[(2R,5Z)-2-carboxy-4-methylthiazol-5(2H)-ylidene]ethyl phosphate</name>
        <dbReference type="ChEBI" id="CHEBI:62899"/>
    </ligand>
</feature>
<reference evidence="14" key="1">
    <citation type="submission" date="2018-08" db="EMBL/GenBank/DDBJ databases">
        <authorList>
            <person name="Chevrot R."/>
        </authorList>
    </citation>
    <scope>NUCLEOTIDE SEQUENCE [LARGE SCALE GENOMIC DNA]</scope>
</reference>